<evidence type="ECO:0000313" key="2">
    <source>
        <dbReference type="EMBL" id="GBP54499.1"/>
    </source>
</evidence>
<feature type="compositionally biased region" description="Polar residues" evidence="1">
    <location>
        <begin position="135"/>
        <end position="150"/>
    </location>
</feature>
<proteinExistence type="predicted"/>
<protein>
    <submittedName>
        <fullName evidence="2">Uncharacterized protein</fullName>
    </submittedName>
</protein>
<dbReference type="OrthoDB" id="7426497at2759"/>
<keyword evidence="3" id="KW-1185">Reference proteome</keyword>
<gene>
    <name evidence="2" type="ORF">EVAR_47371_1</name>
</gene>
<dbReference type="AlphaFoldDB" id="A0A4C1WWE5"/>
<organism evidence="2 3">
    <name type="scientific">Eumeta variegata</name>
    <name type="common">Bagworm moth</name>
    <name type="synonym">Eumeta japonica</name>
    <dbReference type="NCBI Taxonomy" id="151549"/>
    <lineage>
        <taxon>Eukaryota</taxon>
        <taxon>Metazoa</taxon>
        <taxon>Ecdysozoa</taxon>
        <taxon>Arthropoda</taxon>
        <taxon>Hexapoda</taxon>
        <taxon>Insecta</taxon>
        <taxon>Pterygota</taxon>
        <taxon>Neoptera</taxon>
        <taxon>Endopterygota</taxon>
        <taxon>Lepidoptera</taxon>
        <taxon>Glossata</taxon>
        <taxon>Ditrysia</taxon>
        <taxon>Tineoidea</taxon>
        <taxon>Psychidae</taxon>
        <taxon>Oiketicinae</taxon>
        <taxon>Eumeta</taxon>
    </lineage>
</organism>
<evidence type="ECO:0000256" key="1">
    <source>
        <dbReference type="SAM" id="MobiDB-lite"/>
    </source>
</evidence>
<comment type="caution">
    <text evidence="2">The sequence shown here is derived from an EMBL/GenBank/DDBJ whole genome shotgun (WGS) entry which is preliminary data.</text>
</comment>
<accession>A0A4C1WWE5</accession>
<name>A0A4C1WWE5_EUMVA</name>
<sequence>MLEKSLDTKKKDDLLKENLPPGNVKLLRALESNYEIKAAVTKSCHRRNGALKKMQEQLGCALSAVGRALSLHSVATFRHANNPVYPAPIDVSHQNFKENSFNPIRKDKTFKLKTFTPPLSTTRAQRRRAWSSSSVNEPTTTASISNQAKQ</sequence>
<dbReference type="EMBL" id="BGZK01000648">
    <property type="protein sequence ID" value="GBP54499.1"/>
    <property type="molecule type" value="Genomic_DNA"/>
</dbReference>
<dbReference type="Proteomes" id="UP000299102">
    <property type="component" value="Unassembled WGS sequence"/>
</dbReference>
<feature type="region of interest" description="Disordered" evidence="1">
    <location>
        <begin position="121"/>
        <end position="150"/>
    </location>
</feature>
<reference evidence="2 3" key="1">
    <citation type="journal article" date="2019" name="Commun. Biol.">
        <title>The bagworm genome reveals a unique fibroin gene that provides high tensile strength.</title>
        <authorList>
            <person name="Kono N."/>
            <person name="Nakamura H."/>
            <person name="Ohtoshi R."/>
            <person name="Tomita M."/>
            <person name="Numata K."/>
            <person name="Arakawa K."/>
        </authorList>
    </citation>
    <scope>NUCLEOTIDE SEQUENCE [LARGE SCALE GENOMIC DNA]</scope>
</reference>
<evidence type="ECO:0000313" key="3">
    <source>
        <dbReference type="Proteomes" id="UP000299102"/>
    </source>
</evidence>